<keyword evidence="4" id="KW-0560">Oxidoreductase</keyword>
<dbReference type="Pfam" id="PF19298">
    <property type="entry name" value="KshA_C"/>
    <property type="match status" value="1"/>
</dbReference>
<dbReference type="AlphaFoldDB" id="A0A1L6J586"/>
<dbReference type="PANTHER" id="PTHR21266:SF60">
    <property type="entry name" value="3-KETOSTEROID-9-ALPHA-MONOOXYGENASE, OXYGENASE COMPONENT"/>
    <property type="match status" value="1"/>
</dbReference>
<evidence type="ECO:0000259" key="7">
    <source>
        <dbReference type="PROSITE" id="PS51296"/>
    </source>
</evidence>
<dbReference type="GO" id="GO:0008203">
    <property type="term" value="P:cholesterol metabolic process"/>
    <property type="evidence" value="ECO:0007669"/>
    <property type="project" value="InterPro"/>
</dbReference>
<evidence type="ECO:0000256" key="2">
    <source>
        <dbReference type="ARBA" id="ARBA00022714"/>
    </source>
</evidence>
<keyword evidence="5" id="KW-0408">Iron</keyword>
<dbReference type="Gene3D" id="2.102.10.10">
    <property type="entry name" value="Rieske [2Fe-2S] iron-sulphur domain"/>
    <property type="match status" value="1"/>
</dbReference>
<evidence type="ECO:0000256" key="3">
    <source>
        <dbReference type="ARBA" id="ARBA00022723"/>
    </source>
</evidence>
<gene>
    <name evidence="8" type="ORF">BRX40_00225</name>
</gene>
<dbReference type="GO" id="GO:0046872">
    <property type="term" value="F:metal ion binding"/>
    <property type="evidence" value="ECO:0007669"/>
    <property type="project" value="UniProtKB-KW"/>
</dbReference>
<name>A0A1L6J586_9SPHN</name>
<dbReference type="RefSeq" id="WP_075150263.1">
    <property type="nucleotide sequence ID" value="NZ_CP018820.1"/>
</dbReference>
<dbReference type="GeneID" id="44130980"/>
<dbReference type="InterPro" id="IPR050584">
    <property type="entry name" value="Cholesterol_7-desaturase"/>
</dbReference>
<proteinExistence type="predicted"/>
<dbReference type="InterPro" id="IPR017941">
    <property type="entry name" value="Rieske_2Fe-2S"/>
</dbReference>
<dbReference type="SUPFAM" id="SSF50022">
    <property type="entry name" value="ISP domain"/>
    <property type="match status" value="1"/>
</dbReference>
<dbReference type="GO" id="GO:0016491">
    <property type="term" value="F:oxidoreductase activity"/>
    <property type="evidence" value="ECO:0007669"/>
    <property type="project" value="UniProtKB-KW"/>
</dbReference>
<protein>
    <submittedName>
        <fullName evidence="8">Rieske (2Fe-2S) protein</fullName>
    </submittedName>
</protein>
<dbReference type="PANTHER" id="PTHR21266">
    <property type="entry name" value="IRON-SULFUR DOMAIN CONTAINING PROTEIN"/>
    <property type="match status" value="1"/>
</dbReference>
<dbReference type="CDD" id="cd03469">
    <property type="entry name" value="Rieske_RO_Alpha_N"/>
    <property type="match status" value="1"/>
</dbReference>
<comment type="cofactor">
    <cofactor evidence="1">
        <name>Fe cation</name>
        <dbReference type="ChEBI" id="CHEBI:24875"/>
    </cofactor>
</comment>
<dbReference type="EMBL" id="CP018820">
    <property type="protein sequence ID" value="APR51065.1"/>
    <property type="molecule type" value="Genomic_DNA"/>
</dbReference>
<dbReference type="SUPFAM" id="SSF55961">
    <property type="entry name" value="Bet v1-like"/>
    <property type="match status" value="1"/>
</dbReference>
<evidence type="ECO:0000256" key="6">
    <source>
        <dbReference type="ARBA" id="ARBA00023014"/>
    </source>
</evidence>
<keyword evidence="2" id="KW-0001">2Fe-2S</keyword>
<dbReference type="Gene3D" id="3.90.380.10">
    <property type="entry name" value="Naphthalene 1,2-dioxygenase Alpha Subunit, Chain A, domain 1"/>
    <property type="match status" value="1"/>
</dbReference>
<evidence type="ECO:0000256" key="4">
    <source>
        <dbReference type="ARBA" id="ARBA00023002"/>
    </source>
</evidence>
<dbReference type="InterPro" id="IPR045605">
    <property type="entry name" value="KshA-like_C"/>
</dbReference>
<dbReference type="PROSITE" id="PS51296">
    <property type="entry name" value="RIESKE"/>
    <property type="match status" value="1"/>
</dbReference>
<evidence type="ECO:0000313" key="8">
    <source>
        <dbReference type="EMBL" id="APR51065.1"/>
    </source>
</evidence>
<dbReference type="GO" id="GO:0051537">
    <property type="term" value="F:2 iron, 2 sulfur cluster binding"/>
    <property type="evidence" value="ECO:0007669"/>
    <property type="project" value="UniProtKB-KW"/>
</dbReference>
<keyword evidence="3" id="KW-0479">Metal-binding</keyword>
<dbReference type="Pfam" id="PF00355">
    <property type="entry name" value="Rieske"/>
    <property type="match status" value="1"/>
</dbReference>
<evidence type="ECO:0000313" key="9">
    <source>
        <dbReference type="Proteomes" id="UP000185161"/>
    </source>
</evidence>
<organism evidence="8 9">
    <name type="scientific">Sphingomonas koreensis</name>
    <dbReference type="NCBI Taxonomy" id="93064"/>
    <lineage>
        <taxon>Bacteria</taxon>
        <taxon>Pseudomonadati</taxon>
        <taxon>Pseudomonadota</taxon>
        <taxon>Alphaproteobacteria</taxon>
        <taxon>Sphingomonadales</taxon>
        <taxon>Sphingomonadaceae</taxon>
        <taxon>Sphingomonas</taxon>
    </lineage>
</organism>
<evidence type="ECO:0000256" key="1">
    <source>
        <dbReference type="ARBA" id="ARBA00001962"/>
    </source>
</evidence>
<sequence>MLKLNMKPTGWFQIGWSAEIAPGQAVPLRYFAHDLVAFRNGAGRLSVLDAHCKHLGAHLGHGGKVRGDCILCPYHGWAWREDGSNADIPYQDKPTGAKLRRWTTIERHGLIFLWHDPSGEGPRDGWELPDLFADFPESLADEADYYPCYPQAVVDRPGEHIHPQLMMENTADSVHFVFTHGAPEYPQLTDCRIEGNRLHSTMAFKSPKTGKFALFNRGIKPNVGLSFTFFDGDNVHYRLILTATPIDDETAHFRVSYFLPRDPASPDMMPLRLRDFAAHAAELFEEDARIWRHQIFVQRPVYAQQDIKGYTMLRSWSERFYEGESGTSPTPFVETL</sequence>
<dbReference type="STRING" id="93064.BRX40_00225"/>
<evidence type="ECO:0000256" key="5">
    <source>
        <dbReference type="ARBA" id="ARBA00023004"/>
    </source>
</evidence>
<dbReference type="KEGG" id="skr:BRX40_00225"/>
<reference evidence="9" key="1">
    <citation type="submission" date="2016-12" db="EMBL/GenBank/DDBJ databases">
        <title>Whole genome sequencing of Sphingomonas sp. ABOJV.</title>
        <authorList>
            <person name="Conlan S."/>
            <person name="Thomas P.J."/>
            <person name="Mullikin J."/>
            <person name="Palmore T.N."/>
            <person name="Frank K.M."/>
            <person name="Segre J.A."/>
        </authorList>
    </citation>
    <scope>NUCLEOTIDE SEQUENCE [LARGE SCALE GENOMIC DNA]</scope>
    <source>
        <strain evidence="9">ABOJV</strain>
    </source>
</reference>
<dbReference type="InterPro" id="IPR036922">
    <property type="entry name" value="Rieske_2Fe-2S_sf"/>
</dbReference>
<keyword evidence="9" id="KW-1185">Reference proteome</keyword>
<feature type="domain" description="Rieske" evidence="7">
    <location>
        <begin position="12"/>
        <end position="113"/>
    </location>
</feature>
<accession>A0A1L6J586</accession>
<keyword evidence="6" id="KW-0411">Iron-sulfur</keyword>
<dbReference type="Proteomes" id="UP000185161">
    <property type="component" value="Chromosome"/>
</dbReference>
<dbReference type="GO" id="GO:0005737">
    <property type="term" value="C:cytoplasm"/>
    <property type="evidence" value="ECO:0007669"/>
    <property type="project" value="TreeGrafter"/>
</dbReference>